<dbReference type="KEGG" id="tee:Tel_06060"/>
<dbReference type="InterPro" id="IPR001915">
    <property type="entry name" value="Peptidase_M48"/>
</dbReference>
<dbReference type="Gene3D" id="3.30.2010.10">
    <property type="entry name" value="Metalloproteases ('zincins'), catalytic domain"/>
    <property type="match status" value="1"/>
</dbReference>
<evidence type="ECO:0000256" key="7">
    <source>
        <dbReference type="SAM" id="SignalP"/>
    </source>
</evidence>
<feature type="domain" description="Peptidase M48" evidence="8">
    <location>
        <begin position="59"/>
        <end position="241"/>
    </location>
</feature>
<sequence length="265" mass="28747">MTRILSLVVLSLSLTACAVSPTGRKQLAFMPESQMETMGMQSFQQLKQETPLVEDPAINRYVQCVADAITALPQVQQYSRDWDVQVFDQDMVNAFALPGGHIGVYKGLLSVAENADQLAAVMGHEVAHVLAQHGNERVSQNLAVNQTLALLENWMAANNTAYRQQAMGLLGVGAQVGVLLPFSRVHESEADEIGQTLMAKAGFDPRASVALWQNMAKVGGDAPPEFLSTHPTHETRIDQLQAGMDAAMQHYRAVSDKPACTPPPL</sequence>
<dbReference type="GO" id="GO:0016020">
    <property type="term" value="C:membrane"/>
    <property type="evidence" value="ECO:0007669"/>
    <property type="project" value="TreeGrafter"/>
</dbReference>
<dbReference type="PROSITE" id="PS51257">
    <property type="entry name" value="PROKAR_LIPOPROTEIN"/>
    <property type="match status" value="1"/>
</dbReference>
<dbReference type="CDD" id="cd07331">
    <property type="entry name" value="M48C_Oma1_like"/>
    <property type="match status" value="1"/>
</dbReference>
<comment type="similarity">
    <text evidence="6">Belongs to the peptidase M48 family.</text>
</comment>
<dbReference type="GO" id="GO:0004222">
    <property type="term" value="F:metalloendopeptidase activity"/>
    <property type="evidence" value="ECO:0007669"/>
    <property type="project" value="InterPro"/>
</dbReference>
<evidence type="ECO:0000256" key="6">
    <source>
        <dbReference type="RuleBase" id="RU003983"/>
    </source>
</evidence>
<dbReference type="GO" id="GO:0046872">
    <property type="term" value="F:metal ion binding"/>
    <property type="evidence" value="ECO:0007669"/>
    <property type="project" value="UniProtKB-KW"/>
</dbReference>
<dbReference type="AlphaFoldDB" id="A0A0S2TC58"/>
<evidence type="ECO:0000256" key="5">
    <source>
        <dbReference type="ARBA" id="ARBA00023049"/>
    </source>
</evidence>
<reference evidence="9" key="1">
    <citation type="submission" date="2015-10" db="EMBL/GenBank/DDBJ databases">
        <title>Description of Candidatus Tenderia electrophaga gen. nov, sp. nov., an Uncultivated Electroautotroph from a Biocathode Enrichment.</title>
        <authorList>
            <person name="Eddie B.J."/>
            <person name="Malanoski A.P."/>
            <person name="Wang Z."/>
            <person name="Hall R.J."/>
            <person name="Oh S.D."/>
            <person name="Heiner C."/>
            <person name="Lin B."/>
            <person name="Strycharz-Glaven S.M."/>
        </authorList>
    </citation>
    <scope>NUCLEOTIDE SEQUENCE [LARGE SCALE GENOMIC DNA]</scope>
    <source>
        <strain evidence="9">NRL1</strain>
    </source>
</reference>
<keyword evidence="2" id="KW-0479">Metal-binding</keyword>
<keyword evidence="4 6" id="KW-0862">Zinc</keyword>
<dbReference type="STRING" id="1748243.Tel_06060"/>
<feature type="chain" id="PRO_5006604912" evidence="7">
    <location>
        <begin position="19"/>
        <end position="265"/>
    </location>
</feature>
<protein>
    <submittedName>
        <fullName evidence="9">Peptidase</fullName>
    </submittedName>
</protein>
<evidence type="ECO:0000313" key="9">
    <source>
        <dbReference type="EMBL" id="ALP52752.1"/>
    </source>
</evidence>
<evidence type="ECO:0000313" key="10">
    <source>
        <dbReference type="Proteomes" id="UP000055136"/>
    </source>
</evidence>
<keyword evidence="10" id="KW-1185">Reference proteome</keyword>
<evidence type="ECO:0000256" key="3">
    <source>
        <dbReference type="ARBA" id="ARBA00022801"/>
    </source>
</evidence>
<evidence type="ECO:0000256" key="4">
    <source>
        <dbReference type="ARBA" id="ARBA00022833"/>
    </source>
</evidence>
<organism evidence="9 10">
    <name type="scientific">Candidatus Tenderia electrophaga</name>
    <dbReference type="NCBI Taxonomy" id="1748243"/>
    <lineage>
        <taxon>Bacteria</taxon>
        <taxon>Pseudomonadati</taxon>
        <taxon>Pseudomonadota</taxon>
        <taxon>Gammaproteobacteria</taxon>
        <taxon>Candidatus Tenderiales</taxon>
        <taxon>Candidatus Tenderiaceae</taxon>
        <taxon>Candidatus Tenderia</taxon>
    </lineage>
</organism>
<keyword evidence="5 6" id="KW-0482">Metalloprotease</keyword>
<name>A0A0S2TC58_9GAMM</name>
<dbReference type="Pfam" id="PF01435">
    <property type="entry name" value="Peptidase_M48"/>
    <property type="match status" value="1"/>
</dbReference>
<accession>A0A0S2TC58</accession>
<dbReference type="GO" id="GO:0051603">
    <property type="term" value="P:proteolysis involved in protein catabolic process"/>
    <property type="evidence" value="ECO:0007669"/>
    <property type="project" value="TreeGrafter"/>
</dbReference>
<evidence type="ECO:0000259" key="8">
    <source>
        <dbReference type="Pfam" id="PF01435"/>
    </source>
</evidence>
<keyword evidence="3 6" id="KW-0378">Hydrolase</keyword>
<gene>
    <name evidence="9" type="ORF">Tel_06060</name>
</gene>
<evidence type="ECO:0000256" key="2">
    <source>
        <dbReference type="ARBA" id="ARBA00022723"/>
    </source>
</evidence>
<comment type="cofactor">
    <cofactor evidence="6">
        <name>Zn(2+)</name>
        <dbReference type="ChEBI" id="CHEBI:29105"/>
    </cofactor>
    <text evidence="6">Binds 1 zinc ion per subunit.</text>
</comment>
<keyword evidence="7" id="KW-0732">Signal</keyword>
<dbReference type="InterPro" id="IPR051156">
    <property type="entry name" value="Mito/Outer_Membr_Metalloprot"/>
</dbReference>
<evidence type="ECO:0000256" key="1">
    <source>
        <dbReference type="ARBA" id="ARBA00022670"/>
    </source>
</evidence>
<dbReference type="PANTHER" id="PTHR22726">
    <property type="entry name" value="METALLOENDOPEPTIDASE OMA1"/>
    <property type="match status" value="1"/>
</dbReference>
<keyword evidence="1 6" id="KW-0645">Protease</keyword>
<dbReference type="PANTHER" id="PTHR22726:SF24">
    <property type="entry name" value="M48 FAMILY METALLOPEPTIDASE"/>
    <property type="match status" value="1"/>
</dbReference>
<dbReference type="EMBL" id="CP013099">
    <property type="protein sequence ID" value="ALP52752.1"/>
    <property type="molecule type" value="Genomic_DNA"/>
</dbReference>
<dbReference type="Proteomes" id="UP000055136">
    <property type="component" value="Chromosome"/>
</dbReference>
<proteinExistence type="inferred from homology"/>
<feature type="signal peptide" evidence="7">
    <location>
        <begin position="1"/>
        <end position="18"/>
    </location>
</feature>